<dbReference type="Proteomes" id="UP000785679">
    <property type="component" value="Unassembled WGS sequence"/>
</dbReference>
<dbReference type="PROSITE" id="PS51352">
    <property type="entry name" value="THIOREDOXIN_2"/>
    <property type="match status" value="2"/>
</dbReference>
<comment type="catalytic activity">
    <reaction evidence="1 13">
        <text>Catalyzes the rearrangement of -S-S- bonds in proteins.</text>
        <dbReference type="EC" id="5.3.4.1"/>
    </reaction>
</comment>
<dbReference type="GO" id="GO:0034976">
    <property type="term" value="P:response to endoplasmic reticulum stress"/>
    <property type="evidence" value="ECO:0007669"/>
    <property type="project" value="TreeGrafter"/>
</dbReference>
<dbReference type="PRINTS" id="PR00421">
    <property type="entry name" value="THIOREDOXIN"/>
</dbReference>
<evidence type="ECO:0000256" key="8">
    <source>
        <dbReference type="ARBA" id="ARBA00023157"/>
    </source>
</evidence>
<protein>
    <recommendedName>
        <fullName evidence="4 13">Protein disulfide-isomerase</fullName>
        <ecNumber evidence="4 13">5.3.4.1</ecNumber>
    </recommendedName>
</protein>
<dbReference type="FunFam" id="3.40.30.10:FF:000023">
    <property type="entry name" value="Protein disulfide-isomerase"/>
    <property type="match status" value="1"/>
</dbReference>
<evidence type="ECO:0000256" key="10">
    <source>
        <dbReference type="ARBA" id="ARBA00023284"/>
    </source>
</evidence>
<dbReference type="AlphaFoldDB" id="A0A8J8NVE8"/>
<keyword evidence="7" id="KW-0256">Endoplasmic reticulum</keyword>
<evidence type="ECO:0000256" key="6">
    <source>
        <dbReference type="ARBA" id="ARBA00022737"/>
    </source>
</evidence>
<evidence type="ECO:0000259" key="14">
    <source>
        <dbReference type="PROSITE" id="PS51352"/>
    </source>
</evidence>
<dbReference type="CDD" id="cd02981">
    <property type="entry name" value="PDI_b_family"/>
    <property type="match status" value="1"/>
</dbReference>
<comment type="caution">
    <text evidence="15">The sequence shown here is derived from an EMBL/GenBank/DDBJ whole genome shotgun (WGS) entry which is preliminary data.</text>
</comment>
<proteinExistence type="inferred from homology"/>
<feature type="domain" description="Thioredoxin" evidence="14">
    <location>
        <begin position="14"/>
        <end position="134"/>
    </location>
</feature>
<keyword evidence="10 11" id="KW-0676">Redox-active center</keyword>
<dbReference type="InterPro" id="IPR005792">
    <property type="entry name" value="Prot_disulphide_isomerase"/>
</dbReference>
<dbReference type="NCBIfam" id="TIGR01130">
    <property type="entry name" value="ER_PDI_fam"/>
    <property type="match status" value="1"/>
</dbReference>
<keyword evidence="16" id="KW-1185">Reference proteome</keyword>
<dbReference type="Pfam" id="PF00085">
    <property type="entry name" value="Thioredoxin"/>
    <property type="match status" value="2"/>
</dbReference>
<organism evidence="15 16">
    <name type="scientific">Halteria grandinella</name>
    <dbReference type="NCBI Taxonomy" id="5974"/>
    <lineage>
        <taxon>Eukaryota</taxon>
        <taxon>Sar</taxon>
        <taxon>Alveolata</taxon>
        <taxon>Ciliophora</taxon>
        <taxon>Intramacronucleata</taxon>
        <taxon>Spirotrichea</taxon>
        <taxon>Stichotrichia</taxon>
        <taxon>Sporadotrichida</taxon>
        <taxon>Halteriidae</taxon>
        <taxon>Halteria</taxon>
    </lineage>
</organism>
<evidence type="ECO:0000313" key="15">
    <source>
        <dbReference type="EMBL" id="TNV82516.1"/>
    </source>
</evidence>
<dbReference type="InterPro" id="IPR005788">
    <property type="entry name" value="PDI_thioredoxin-like_dom"/>
</dbReference>
<evidence type="ECO:0000256" key="1">
    <source>
        <dbReference type="ARBA" id="ARBA00001182"/>
    </source>
</evidence>
<dbReference type="SUPFAM" id="SSF52833">
    <property type="entry name" value="Thioredoxin-like"/>
    <property type="match status" value="4"/>
</dbReference>
<evidence type="ECO:0000256" key="7">
    <source>
        <dbReference type="ARBA" id="ARBA00022824"/>
    </source>
</evidence>
<keyword evidence="8 11" id="KW-1015">Disulfide bond</keyword>
<keyword evidence="5 13" id="KW-0732">Signal</keyword>
<dbReference type="FunFam" id="3.40.30.10:FF:000027">
    <property type="entry name" value="protein disulfide-isomerase A2"/>
    <property type="match status" value="1"/>
</dbReference>
<dbReference type="Gene3D" id="3.40.30.10">
    <property type="entry name" value="Glutaredoxin"/>
    <property type="match status" value="4"/>
</dbReference>
<evidence type="ECO:0000256" key="2">
    <source>
        <dbReference type="ARBA" id="ARBA00004319"/>
    </source>
</evidence>
<dbReference type="GO" id="GO:0006457">
    <property type="term" value="P:protein folding"/>
    <property type="evidence" value="ECO:0007669"/>
    <property type="project" value="TreeGrafter"/>
</dbReference>
<evidence type="ECO:0000313" key="16">
    <source>
        <dbReference type="Proteomes" id="UP000785679"/>
    </source>
</evidence>
<feature type="signal peptide" evidence="13">
    <location>
        <begin position="1"/>
        <end position="21"/>
    </location>
</feature>
<feature type="domain" description="Thioredoxin" evidence="14">
    <location>
        <begin position="317"/>
        <end position="478"/>
    </location>
</feature>
<dbReference type="PANTHER" id="PTHR18929">
    <property type="entry name" value="PROTEIN DISULFIDE ISOMERASE"/>
    <property type="match status" value="1"/>
</dbReference>
<evidence type="ECO:0000256" key="4">
    <source>
        <dbReference type="ARBA" id="ARBA00012723"/>
    </source>
</evidence>
<dbReference type="GO" id="GO:0003756">
    <property type="term" value="F:protein disulfide isomerase activity"/>
    <property type="evidence" value="ECO:0007669"/>
    <property type="project" value="UniProtKB-EC"/>
</dbReference>
<keyword evidence="6" id="KW-0677">Repeat</keyword>
<gene>
    <name evidence="15" type="ORF">FGO68_gene2842</name>
</gene>
<dbReference type="NCBIfam" id="TIGR01126">
    <property type="entry name" value="pdi_dom"/>
    <property type="match status" value="2"/>
</dbReference>
<feature type="chain" id="PRO_5035341083" description="Protein disulfide-isomerase" evidence="13">
    <location>
        <begin position="22"/>
        <end position="491"/>
    </location>
</feature>
<dbReference type="InterPro" id="IPR036249">
    <property type="entry name" value="Thioredoxin-like_sf"/>
</dbReference>
<name>A0A8J8NVE8_HALGN</name>
<feature type="disulfide bond" description="Redox-active" evidence="11">
    <location>
        <begin position="400"/>
        <end position="403"/>
    </location>
</feature>
<dbReference type="EMBL" id="RRYP01004863">
    <property type="protein sequence ID" value="TNV82516.1"/>
    <property type="molecule type" value="Genomic_DNA"/>
</dbReference>
<comment type="subcellular location">
    <subcellularLocation>
        <location evidence="2">Endoplasmic reticulum lumen</location>
    </subcellularLocation>
</comment>
<dbReference type="PROSITE" id="PS00194">
    <property type="entry name" value="THIOREDOXIN_1"/>
    <property type="match status" value="2"/>
</dbReference>
<dbReference type="GO" id="GO:0005788">
    <property type="term" value="C:endoplasmic reticulum lumen"/>
    <property type="evidence" value="ECO:0007669"/>
    <property type="project" value="UniProtKB-SubCell"/>
</dbReference>
<reference evidence="15" key="1">
    <citation type="submission" date="2019-06" db="EMBL/GenBank/DDBJ databases">
        <authorList>
            <person name="Zheng W."/>
        </authorList>
    </citation>
    <scope>NUCLEOTIDE SEQUENCE</scope>
    <source>
        <strain evidence="15">QDHG01</strain>
    </source>
</reference>
<dbReference type="PANTHER" id="PTHR18929:SF240">
    <property type="entry name" value="PROTEIN DISULFIDE-ISOMERASE"/>
    <property type="match status" value="1"/>
</dbReference>
<dbReference type="CDD" id="cd02995">
    <property type="entry name" value="PDI_a_PDI_a'_C"/>
    <property type="match status" value="1"/>
</dbReference>
<evidence type="ECO:0000256" key="12">
    <source>
        <dbReference type="RuleBase" id="RU004208"/>
    </source>
</evidence>
<dbReference type="Pfam" id="PF13848">
    <property type="entry name" value="Thioredoxin_6"/>
    <property type="match status" value="1"/>
</dbReference>
<feature type="disulfide bond" description="Redox-active" evidence="11">
    <location>
        <begin position="56"/>
        <end position="59"/>
    </location>
</feature>
<dbReference type="InterPro" id="IPR017937">
    <property type="entry name" value="Thioredoxin_CS"/>
</dbReference>
<dbReference type="EC" id="5.3.4.1" evidence="4 13"/>
<dbReference type="CDD" id="cd02961">
    <property type="entry name" value="PDI_a_family"/>
    <property type="match status" value="1"/>
</dbReference>
<comment type="similarity">
    <text evidence="3 12">Belongs to the protein disulfide isomerase family.</text>
</comment>
<dbReference type="OrthoDB" id="72053at2759"/>
<keyword evidence="9 13" id="KW-0413">Isomerase</keyword>
<dbReference type="CDD" id="cd02982">
    <property type="entry name" value="PDI_b'_family"/>
    <property type="match status" value="1"/>
</dbReference>
<evidence type="ECO:0000256" key="13">
    <source>
        <dbReference type="RuleBase" id="RU361130"/>
    </source>
</evidence>
<accession>A0A8J8NVE8</accession>
<evidence type="ECO:0000256" key="5">
    <source>
        <dbReference type="ARBA" id="ARBA00022729"/>
    </source>
</evidence>
<evidence type="ECO:0000256" key="3">
    <source>
        <dbReference type="ARBA" id="ARBA00006347"/>
    </source>
</evidence>
<evidence type="ECO:0000256" key="11">
    <source>
        <dbReference type="PIRSR" id="PIRSR605792-51"/>
    </source>
</evidence>
<evidence type="ECO:0000256" key="9">
    <source>
        <dbReference type="ARBA" id="ARBA00023235"/>
    </source>
</evidence>
<sequence length="491" mass="54300">MKKIFQVLALTAALLLGSVAASAEVDEGVLVLTDANFDEELVKYDYLLVEFYAPWCGHCKQLAPEYAKAAQRLAQNDPPYHLAKVDATEQKQVAERFGIKGFPTLFFFKKGQKTEYNGGRTENEIVNWILKKVGPPSNEVSCSELKSKVEGTKLAVAFFGETESREFSEVFLDVAQNPAVSDKYQFFHLNDKECAQSFGASNSPALVIFRKFDDPTVVFGGASWESTPIVDWLQASSVPTLITFSEDFIEPIFGQRKSAIFLFRSNSDADKPFAKIFAEAAASLKGSILFVVSGVTEGIQQRLGEFIGVGEGNLPTLRILDPANNMKKYNFDGKAESITVESLTQFVNDFKDGKLSAFLKSEDIPADNSEPVKVVVGKNFKQVVTDNDNDVLIEFYAPWCGHCKKLAPIWDQLATDLKDVTGLTIAKMDATANEVDGVDIRGYPTLKFYPKGSKGAPVDYDGGRELENFKEWLKEKSANYKAFAAGRTEEL</sequence>
<dbReference type="InterPro" id="IPR013766">
    <property type="entry name" value="Thioredoxin_domain"/>
</dbReference>